<reference evidence="2" key="1">
    <citation type="submission" date="2022-05" db="EMBL/GenBank/DDBJ databases">
        <title>Genomic analysis of Brachybacterium sp. CBA3104.</title>
        <authorList>
            <person name="Roh S.W."/>
            <person name="Kim Y.B."/>
            <person name="Kim Y."/>
        </authorList>
    </citation>
    <scope>NUCLEOTIDE SEQUENCE</scope>
    <source>
        <strain evidence="2">CBA3104</strain>
        <plasmid evidence="2">pCBA3104-01</plasmid>
    </source>
</reference>
<geneLocation type="plasmid" evidence="2 3">
    <name>pCBA3104-01</name>
</geneLocation>
<feature type="compositionally biased region" description="Basic and acidic residues" evidence="1">
    <location>
        <begin position="74"/>
        <end position="87"/>
    </location>
</feature>
<gene>
    <name evidence="2" type="ORF">M4486_19450</name>
</gene>
<keyword evidence="2" id="KW-0614">Plasmid</keyword>
<keyword evidence="3" id="KW-1185">Reference proteome</keyword>
<organism evidence="2 3">
    <name type="scientific">Brachybacterium kimchii</name>
    <dbReference type="NCBI Taxonomy" id="2942909"/>
    <lineage>
        <taxon>Bacteria</taxon>
        <taxon>Bacillati</taxon>
        <taxon>Actinomycetota</taxon>
        <taxon>Actinomycetes</taxon>
        <taxon>Micrococcales</taxon>
        <taxon>Dermabacteraceae</taxon>
        <taxon>Brachybacterium</taxon>
    </lineage>
</organism>
<dbReference type="RefSeq" id="WP_249481191.1">
    <property type="nucleotide sequence ID" value="NZ_CP097219.1"/>
</dbReference>
<protein>
    <submittedName>
        <fullName evidence="2">Uncharacterized protein</fullName>
    </submittedName>
</protein>
<evidence type="ECO:0000256" key="1">
    <source>
        <dbReference type="SAM" id="MobiDB-lite"/>
    </source>
</evidence>
<feature type="region of interest" description="Disordered" evidence="1">
    <location>
        <begin position="64"/>
        <end position="87"/>
    </location>
</feature>
<evidence type="ECO:0000313" key="3">
    <source>
        <dbReference type="Proteomes" id="UP001055868"/>
    </source>
</evidence>
<dbReference type="Proteomes" id="UP001055868">
    <property type="component" value="Plasmid pCBA3104-01"/>
</dbReference>
<sequence>MTTARVARDTNTPAPSVLDDQPGENERTLKGRFYDLNFLLTGKPLRLDEPAFVDLTAPQFHANYATTEPVDPPWSHRDHPRPEENTR</sequence>
<accession>A0ABY4NB48</accession>
<feature type="compositionally biased region" description="Polar residues" evidence="1">
    <location>
        <begin position="1"/>
        <end position="14"/>
    </location>
</feature>
<dbReference type="EMBL" id="CP097219">
    <property type="protein sequence ID" value="UQN31767.1"/>
    <property type="molecule type" value="Genomic_DNA"/>
</dbReference>
<proteinExistence type="predicted"/>
<feature type="region of interest" description="Disordered" evidence="1">
    <location>
        <begin position="1"/>
        <end position="26"/>
    </location>
</feature>
<name>A0ABY4NB48_9MICO</name>
<evidence type="ECO:0000313" key="2">
    <source>
        <dbReference type="EMBL" id="UQN31767.1"/>
    </source>
</evidence>